<evidence type="ECO:0000313" key="3">
    <source>
        <dbReference type="EMBL" id="CRY93928.1"/>
    </source>
</evidence>
<dbReference type="InterPro" id="IPR013762">
    <property type="entry name" value="Integrase-like_cat_sf"/>
</dbReference>
<dbReference type="GO" id="GO:0006310">
    <property type="term" value="P:DNA recombination"/>
    <property type="evidence" value="ECO:0007669"/>
    <property type="project" value="UniProtKB-KW"/>
</dbReference>
<evidence type="ECO:0000259" key="2">
    <source>
        <dbReference type="PROSITE" id="PS51898"/>
    </source>
</evidence>
<dbReference type="AlphaFoldDB" id="A0A0H5PWH6"/>
<dbReference type="InterPro" id="IPR050090">
    <property type="entry name" value="Tyrosine_recombinase_XerCD"/>
</dbReference>
<geneLocation type="plasmid" evidence="3">
    <name>pRGRH0109</name>
</geneLocation>
<proteinExistence type="predicted"/>
<feature type="domain" description="Tyr recombinase" evidence="2">
    <location>
        <begin position="1"/>
        <end position="168"/>
    </location>
</feature>
<organism evidence="3">
    <name type="scientific">uncultured prokaryote</name>
    <dbReference type="NCBI Taxonomy" id="198431"/>
    <lineage>
        <taxon>unclassified sequences</taxon>
        <taxon>environmental samples</taxon>
    </lineage>
</organism>
<dbReference type="PANTHER" id="PTHR30349">
    <property type="entry name" value="PHAGE INTEGRASE-RELATED"/>
    <property type="match status" value="1"/>
</dbReference>
<keyword evidence="3" id="KW-0614">Plasmid</keyword>
<accession>A0A0H5PWH6</accession>
<reference evidence="3" key="2">
    <citation type="submission" date="2015-07" db="EMBL/GenBank/DDBJ databases">
        <title>Plasmids, circular viruses and viroids from rat gut.</title>
        <authorList>
            <person name="Jorgensen T.J."/>
            <person name="Hansen M.A."/>
            <person name="Xu Z."/>
            <person name="Tabak M.A."/>
            <person name="Sorensen S.J."/>
            <person name="Hansen L.H."/>
        </authorList>
    </citation>
    <scope>NUCLEOTIDE SEQUENCE</scope>
    <source>
        <plasmid evidence="3">pRGRH0109</plasmid>
    </source>
</reference>
<name>A0A0H5PWH6_9ZZZZ</name>
<dbReference type="PANTHER" id="PTHR30349:SF82">
    <property type="entry name" value="INTEGRASE_RECOMBINASE YOEC-RELATED"/>
    <property type="match status" value="1"/>
</dbReference>
<evidence type="ECO:0000256" key="1">
    <source>
        <dbReference type="ARBA" id="ARBA00023172"/>
    </source>
</evidence>
<sequence>MRSDFTPRDEFRHLLAALSVPNRLALETSLATGLRISDVLNLKSADLKPRFTVRELKTGKNLKVYIPNSLLVRLKALSGKIYVFENRLSYLRPRTRQAVYKDLKRVCKIFRIKNLQLSPHSARKIFAVSEFRKHKNLDRVKQLLNHSSEAITILYAMADNLTSSTLSLSSGDQSH</sequence>
<keyword evidence="1" id="KW-0233">DNA recombination</keyword>
<dbReference type="InterPro" id="IPR002104">
    <property type="entry name" value="Integrase_catalytic"/>
</dbReference>
<dbReference type="GO" id="GO:0003677">
    <property type="term" value="F:DNA binding"/>
    <property type="evidence" value="ECO:0007669"/>
    <property type="project" value="InterPro"/>
</dbReference>
<dbReference type="InterPro" id="IPR011010">
    <property type="entry name" value="DNA_brk_join_enz"/>
</dbReference>
<dbReference type="EMBL" id="LN852799">
    <property type="protein sequence ID" value="CRY93928.1"/>
    <property type="molecule type" value="Genomic_DNA"/>
</dbReference>
<reference evidence="3" key="1">
    <citation type="submission" date="2015-06" db="EMBL/GenBank/DDBJ databases">
        <authorList>
            <person name="Joergensen T."/>
        </authorList>
    </citation>
    <scope>NUCLEOTIDE SEQUENCE</scope>
    <source>
        <plasmid evidence="3">pRGRH0109</plasmid>
    </source>
</reference>
<dbReference type="SUPFAM" id="SSF56349">
    <property type="entry name" value="DNA breaking-rejoining enzymes"/>
    <property type="match status" value="1"/>
</dbReference>
<dbReference type="Gene3D" id="1.10.443.10">
    <property type="entry name" value="Intergrase catalytic core"/>
    <property type="match status" value="1"/>
</dbReference>
<dbReference type="GO" id="GO:0015074">
    <property type="term" value="P:DNA integration"/>
    <property type="evidence" value="ECO:0007669"/>
    <property type="project" value="InterPro"/>
</dbReference>
<dbReference type="PROSITE" id="PS51898">
    <property type="entry name" value="TYR_RECOMBINASE"/>
    <property type="match status" value="1"/>
</dbReference>
<protein>
    <recommendedName>
        <fullName evidence="2">Tyr recombinase domain-containing protein</fullName>
    </recommendedName>
</protein>
<dbReference type="Pfam" id="PF00589">
    <property type="entry name" value="Phage_integrase"/>
    <property type="match status" value="1"/>
</dbReference>